<accession>A0A2B4R5S6</accession>
<dbReference type="GO" id="GO:0008168">
    <property type="term" value="F:methyltransferase activity"/>
    <property type="evidence" value="ECO:0007669"/>
    <property type="project" value="UniProtKB-KW"/>
</dbReference>
<dbReference type="GO" id="GO:0035267">
    <property type="term" value="C:NuA4 histone acetyltransferase complex"/>
    <property type="evidence" value="ECO:0007669"/>
    <property type="project" value="InterPro"/>
</dbReference>
<dbReference type="Proteomes" id="UP000225706">
    <property type="component" value="Unassembled WGS sequence"/>
</dbReference>
<dbReference type="GO" id="GO:0032259">
    <property type="term" value="P:methylation"/>
    <property type="evidence" value="ECO:0007669"/>
    <property type="project" value="UniProtKB-KW"/>
</dbReference>
<keyword evidence="3" id="KW-0489">Methyltransferase</keyword>
<dbReference type="GO" id="GO:0000812">
    <property type="term" value="C:Swr1 complex"/>
    <property type="evidence" value="ECO:0007669"/>
    <property type="project" value="TreeGrafter"/>
</dbReference>
<protein>
    <submittedName>
        <fullName evidence="3">DNA methyltransferase 1-associated protein 1</fullName>
    </submittedName>
</protein>
<evidence type="ECO:0000256" key="1">
    <source>
        <dbReference type="SAM" id="Coils"/>
    </source>
</evidence>
<proteinExistence type="predicted"/>
<feature type="coiled-coil region" evidence="1">
    <location>
        <begin position="39"/>
        <end position="73"/>
    </location>
</feature>
<dbReference type="GO" id="GO:0006281">
    <property type="term" value="P:DNA repair"/>
    <property type="evidence" value="ECO:0007669"/>
    <property type="project" value="InterPro"/>
</dbReference>
<keyword evidence="1" id="KW-0175">Coiled coil</keyword>
<reference evidence="4" key="1">
    <citation type="journal article" date="2017" name="bioRxiv">
        <title>Comparative analysis of the genomes of Stylophora pistillata and Acropora digitifera provides evidence for extensive differences between species of corals.</title>
        <authorList>
            <person name="Voolstra C.R."/>
            <person name="Li Y."/>
            <person name="Liew Y.J."/>
            <person name="Baumgarten S."/>
            <person name="Zoccola D."/>
            <person name="Flot J.-F."/>
            <person name="Tambutte S."/>
            <person name="Allemand D."/>
            <person name="Aranda M."/>
        </authorList>
    </citation>
    <scope>NUCLEOTIDE SEQUENCE [LARGE SCALE GENOMIC DNA]</scope>
</reference>
<dbReference type="PANTHER" id="PTHR12855">
    <property type="entry name" value="DNA METHYLTRANSFERASE 1-ASSOCIATED PROTEIN 1 FAMILY MEMBER"/>
    <property type="match status" value="1"/>
</dbReference>
<sequence length="284" mass="32868">MSDIRDILEWDQGLASVPTKEAIVGGNKVQEEEMLVAELRKIEMRKKEREKKQQDLQKLITAAENQADSYRLKLVWCFLLCIFWMMTCSQENSEELWEQSVKRPEGMHCELYALLYSDSRDPPPLASSDTSHGYKQMKAKLGRRHVRPWKWMPFTNPARTDGAVLYHWRRVADEGKEYPFARFNKMKMPGSVGMKKAKAVEQLLEELGVVFIEFYLNRNEMILLYDLKQAAGNCEFEIQSLKHRLEALGKDISTINVPVEAVTAVPKVVGIPFRDLVYFSVTNM</sequence>
<gene>
    <name evidence="3" type="primary">Dmap1</name>
    <name evidence="3" type="ORF">AWC38_SpisGene24453</name>
</gene>
<dbReference type="EMBL" id="LSMT01001977">
    <property type="protein sequence ID" value="PFX11717.1"/>
    <property type="molecule type" value="Genomic_DNA"/>
</dbReference>
<dbReference type="InterPro" id="IPR027109">
    <property type="entry name" value="Swc4/Dmap1"/>
</dbReference>
<evidence type="ECO:0000313" key="3">
    <source>
        <dbReference type="EMBL" id="PFX11717.1"/>
    </source>
</evidence>
<keyword evidence="3" id="KW-0808">Transferase</keyword>
<keyword evidence="4" id="KW-1185">Reference proteome</keyword>
<feature type="domain" description="DNA methyltransferase 1-associated 1" evidence="2">
    <location>
        <begin position="31"/>
        <end position="71"/>
    </location>
</feature>
<name>A0A2B4R5S6_STYPI</name>
<dbReference type="AlphaFoldDB" id="A0A2B4R5S6"/>
<dbReference type="GO" id="GO:0006338">
    <property type="term" value="P:chromatin remodeling"/>
    <property type="evidence" value="ECO:0007669"/>
    <property type="project" value="InterPro"/>
</dbReference>
<dbReference type="PANTHER" id="PTHR12855:SF10">
    <property type="entry name" value="DNA METHYLTRANSFERASE 1-ASSOCIATED PROTEIN 1"/>
    <property type="match status" value="1"/>
</dbReference>
<dbReference type="GO" id="GO:0000122">
    <property type="term" value="P:negative regulation of transcription by RNA polymerase II"/>
    <property type="evidence" value="ECO:0007669"/>
    <property type="project" value="TreeGrafter"/>
</dbReference>
<evidence type="ECO:0000313" key="4">
    <source>
        <dbReference type="Proteomes" id="UP000225706"/>
    </source>
</evidence>
<dbReference type="InterPro" id="IPR008468">
    <property type="entry name" value="DMAP1"/>
</dbReference>
<feature type="domain" description="DNA methyltransferase 1-associated 1" evidence="2">
    <location>
        <begin position="182"/>
        <end position="250"/>
    </location>
</feature>
<evidence type="ECO:0000259" key="2">
    <source>
        <dbReference type="Pfam" id="PF05499"/>
    </source>
</evidence>
<dbReference type="STRING" id="50429.A0A2B4R5S6"/>
<comment type="caution">
    <text evidence="3">The sequence shown here is derived from an EMBL/GenBank/DDBJ whole genome shotgun (WGS) entry which is preliminary data.</text>
</comment>
<dbReference type="OrthoDB" id="19740at2759"/>
<dbReference type="GO" id="GO:0003714">
    <property type="term" value="F:transcription corepressor activity"/>
    <property type="evidence" value="ECO:0007669"/>
    <property type="project" value="TreeGrafter"/>
</dbReference>
<dbReference type="Pfam" id="PF05499">
    <property type="entry name" value="DMAP1"/>
    <property type="match status" value="2"/>
</dbReference>
<organism evidence="3 4">
    <name type="scientific">Stylophora pistillata</name>
    <name type="common">Smooth cauliflower coral</name>
    <dbReference type="NCBI Taxonomy" id="50429"/>
    <lineage>
        <taxon>Eukaryota</taxon>
        <taxon>Metazoa</taxon>
        <taxon>Cnidaria</taxon>
        <taxon>Anthozoa</taxon>
        <taxon>Hexacorallia</taxon>
        <taxon>Scleractinia</taxon>
        <taxon>Astrocoeniina</taxon>
        <taxon>Pocilloporidae</taxon>
        <taxon>Stylophora</taxon>
    </lineage>
</organism>